<dbReference type="SUPFAM" id="SSF55469">
    <property type="entry name" value="FMN-dependent nitroreductase-like"/>
    <property type="match status" value="1"/>
</dbReference>
<evidence type="ECO:0000313" key="2">
    <source>
        <dbReference type="Proteomes" id="UP000637628"/>
    </source>
</evidence>
<dbReference type="NCBIfam" id="NF047509">
    <property type="entry name" value="Rv3131_FMN_oxido"/>
    <property type="match status" value="1"/>
</dbReference>
<dbReference type="Gene3D" id="3.40.109.10">
    <property type="entry name" value="NADH Oxidase"/>
    <property type="match status" value="1"/>
</dbReference>
<dbReference type="EMBL" id="BOML01000013">
    <property type="protein sequence ID" value="GIE00229.1"/>
    <property type="molecule type" value="Genomic_DNA"/>
</dbReference>
<reference evidence="1 2" key="1">
    <citation type="submission" date="2021-01" db="EMBL/GenBank/DDBJ databases">
        <title>Whole genome shotgun sequence of Actinoplanes durhamensis NBRC 14914.</title>
        <authorList>
            <person name="Komaki H."/>
            <person name="Tamura T."/>
        </authorList>
    </citation>
    <scope>NUCLEOTIDE SEQUENCE [LARGE SCALE GENOMIC DNA]</scope>
    <source>
        <strain evidence="1 2">NBRC 14914</strain>
    </source>
</reference>
<protein>
    <submittedName>
        <fullName evidence="1">NAD(P)H nitroreductase</fullName>
    </submittedName>
</protein>
<gene>
    <name evidence="1" type="ORF">Adu01nite_15790</name>
</gene>
<proteinExistence type="predicted"/>
<organism evidence="1 2">
    <name type="scientific">Paractinoplanes durhamensis</name>
    <dbReference type="NCBI Taxonomy" id="113563"/>
    <lineage>
        <taxon>Bacteria</taxon>
        <taxon>Bacillati</taxon>
        <taxon>Actinomycetota</taxon>
        <taxon>Actinomycetes</taxon>
        <taxon>Micromonosporales</taxon>
        <taxon>Micromonosporaceae</taxon>
        <taxon>Paractinoplanes</taxon>
    </lineage>
</organism>
<name>A0ABQ3YRL9_9ACTN</name>
<sequence>MSRPIRAPDPLMHAAVFAGQAPSLHNSQPWRWVVDGDHLDLRLEPRRVLRTTDPDARLAVLSCGTALHHARVSLAAGGWRPVVHRFPDPADIDHLARLRSGGRMPIEPVWTRLAQAAGRRHTDRRSAPSRPLDHDKLRSIGVAIRREGADLKLLRPQQMFILAKASDWARGAEEDDPEWRVELAAWVGDEAAPDSGVHAPALAGRPLRRPGSALIGESHHHASVFAVLHGAGDERPNWLTAGEALSAGWLTATELAVSVLPLSLVVEVAGSRDMIQRMLGGYELPYLVLRFATADPTAGKWPRTPRLPSEATVQLIA</sequence>
<comment type="caution">
    <text evidence="1">The sequence shown here is derived from an EMBL/GenBank/DDBJ whole genome shotgun (WGS) entry which is preliminary data.</text>
</comment>
<dbReference type="InterPro" id="IPR000415">
    <property type="entry name" value="Nitroreductase-like"/>
</dbReference>
<dbReference type="Proteomes" id="UP000637628">
    <property type="component" value="Unassembled WGS sequence"/>
</dbReference>
<keyword evidence="2" id="KW-1185">Reference proteome</keyword>
<dbReference type="RefSeq" id="WP_203725857.1">
    <property type="nucleotide sequence ID" value="NZ_BAAATX010000002.1"/>
</dbReference>
<evidence type="ECO:0000313" key="1">
    <source>
        <dbReference type="EMBL" id="GIE00229.1"/>
    </source>
</evidence>
<accession>A0ABQ3YRL9</accession>